<gene>
    <name evidence="2" type="ORF">SAMN02910417_01924</name>
</gene>
<dbReference type="Pfam" id="PF06207">
    <property type="entry name" value="DUF1002"/>
    <property type="match status" value="1"/>
</dbReference>
<dbReference type="RefSeq" id="WP_176762361.1">
    <property type="nucleotide sequence ID" value="NZ_FMXR01000014.1"/>
</dbReference>
<name>A0A1G6C048_EUBOX</name>
<feature type="chain" id="PRO_5011672049" evidence="1">
    <location>
        <begin position="33"/>
        <end position="327"/>
    </location>
</feature>
<dbReference type="EMBL" id="FMXR01000014">
    <property type="protein sequence ID" value="SDB26205.1"/>
    <property type="molecule type" value="Genomic_DNA"/>
</dbReference>
<reference evidence="2 3" key="1">
    <citation type="submission" date="2016-10" db="EMBL/GenBank/DDBJ databases">
        <authorList>
            <person name="de Groot N.N."/>
        </authorList>
    </citation>
    <scope>NUCLEOTIDE SEQUENCE [LARGE SCALE GENOMIC DNA]</scope>
    <source>
        <strain evidence="2 3">DSM 3217</strain>
    </source>
</reference>
<protein>
    <submittedName>
        <fullName evidence="2">Uncharacterized protein YpuA, DUF1002 family</fullName>
    </submittedName>
</protein>
<organism evidence="2 3">
    <name type="scientific">Eubacterium oxidoreducens</name>
    <dbReference type="NCBI Taxonomy" id="1732"/>
    <lineage>
        <taxon>Bacteria</taxon>
        <taxon>Bacillati</taxon>
        <taxon>Bacillota</taxon>
        <taxon>Clostridia</taxon>
        <taxon>Eubacteriales</taxon>
        <taxon>Eubacteriaceae</taxon>
        <taxon>Eubacterium</taxon>
    </lineage>
</organism>
<dbReference type="STRING" id="1732.SAMN02910417_01924"/>
<evidence type="ECO:0000313" key="2">
    <source>
        <dbReference type="EMBL" id="SDB26205.1"/>
    </source>
</evidence>
<keyword evidence="3" id="KW-1185">Reference proteome</keyword>
<keyword evidence="1" id="KW-0732">Signal</keyword>
<evidence type="ECO:0000256" key="1">
    <source>
        <dbReference type="SAM" id="SignalP"/>
    </source>
</evidence>
<dbReference type="Proteomes" id="UP000199228">
    <property type="component" value="Unassembled WGS sequence"/>
</dbReference>
<accession>A0A1G6C048</accession>
<dbReference type="AlphaFoldDB" id="A0A1G6C048"/>
<dbReference type="InterPro" id="IPR009343">
    <property type="entry name" value="DUF1002"/>
</dbReference>
<proteinExistence type="predicted"/>
<evidence type="ECO:0000313" key="3">
    <source>
        <dbReference type="Proteomes" id="UP000199228"/>
    </source>
</evidence>
<sequence>MSNLRCNLIFKKMAAVTLTAAMCAGAAMPAMASSTDEDTSSEETTDEDTVVVEEDDEPYLALGEDLTSSQKSTVLELMGIEEEDLDEYNISYVSNEEEYEYLSSYIDSSKIGSNALSSVVVMQGDDGDGINVTTKNISYCTEGMYQNALATAGIENADVIVVGPTSISGTAALVGIFKAYEAMTGEEIDEDSVDTAINEMVITGELEDSVSDDDVDSDTVEGLIAYVKQKVASGELDTDEEVDAAIDEACEKFDVTLTDDEKQQIKDLMEKINALNLDPDQLSSAVSGIMDNISDIIGETDLSSSEAKNIFTKIISGISEFFSNLFS</sequence>
<feature type="signal peptide" evidence="1">
    <location>
        <begin position="1"/>
        <end position="32"/>
    </location>
</feature>